<dbReference type="InterPro" id="IPR008007">
    <property type="entry name" value="Peptidase_M42"/>
</dbReference>
<keyword evidence="2" id="KW-0031">Aminopeptidase</keyword>
<feature type="binding site" evidence="8">
    <location>
        <position position="189"/>
    </location>
    <ligand>
        <name>Zn(2+)</name>
        <dbReference type="ChEBI" id="CHEBI:29105"/>
        <label>2</label>
    </ligand>
</feature>
<dbReference type="Pfam" id="PF05343">
    <property type="entry name" value="Peptidase_M42"/>
    <property type="match status" value="1"/>
</dbReference>
<evidence type="ECO:0000313" key="9">
    <source>
        <dbReference type="EMBL" id="MBM3330966.1"/>
    </source>
</evidence>
<dbReference type="CDD" id="cd05657">
    <property type="entry name" value="M42_glucanase_like"/>
    <property type="match status" value="1"/>
</dbReference>
<feature type="binding site" evidence="8">
    <location>
        <position position="189"/>
    </location>
    <ligand>
        <name>Zn(2+)</name>
        <dbReference type="ChEBI" id="CHEBI:29105"/>
        <label>1</label>
    </ligand>
</feature>
<evidence type="ECO:0000256" key="2">
    <source>
        <dbReference type="ARBA" id="ARBA00022438"/>
    </source>
</evidence>
<feature type="binding site" evidence="8">
    <location>
        <position position="244"/>
    </location>
    <ligand>
        <name>Zn(2+)</name>
        <dbReference type="ChEBI" id="CHEBI:29105"/>
        <label>1</label>
    </ligand>
</feature>
<reference evidence="9" key="1">
    <citation type="submission" date="2019-03" db="EMBL/GenBank/DDBJ databases">
        <title>Lake Tanganyika Metagenome-Assembled Genomes (MAGs).</title>
        <authorList>
            <person name="Tran P."/>
        </authorList>
    </citation>
    <scope>NUCLEOTIDE SEQUENCE</scope>
    <source>
        <strain evidence="9">K_DeepCast_150m_m2_040</strain>
    </source>
</reference>
<organism evidence="9 10">
    <name type="scientific">candidate division WOR-3 bacterium</name>
    <dbReference type="NCBI Taxonomy" id="2052148"/>
    <lineage>
        <taxon>Bacteria</taxon>
        <taxon>Bacteria division WOR-3</taxon>
    </lineage>
</organism>
<dbReference type="SUPFAM" id="SSF53187">
    <property type="entry name" value="Zn-dependent exopeptidases"/>
    <property type="match status" value="1"/>
</dbReference>
<dbReference type="PANTHER" id="PTHR32481">
    <property type="entry name" value="AMINOPEPTIDASE"/>
    <property type="match status" value="1"/>
</dbReference>
<comment type="cofactor">
    <cofactor evidence="8">
        <name>a divalent metal cation</name>
        <dbReference type="ChEBI" id="CHEBI:60240"/>
    </cofactor>
    <text evidence="8">Binds 2 divalent metal cations per subunit.</text>
</comment>
<dbReference type="EMBL" id="VGIR01000015">
    <property type="protein sequence ID" value="MBM3330966.1"/>
    <property type="molecule type" value="Genomic_DNA"/>
</dbReference>
<protein>
    <submittedName>
        <fullName evidence="9">M42 family metallopeptidase</fullName>
    </submittedName>
</protein>
<accession>A0A937XG09</accession>
<dbReference type="GO" id="GO:0006508">
    <property type="term" value="P:proteolysis"/>
    <property type="evidence" value="ECO:0007669"/>
    <property type="project" value="UniProtKB-KW"/>
</dbReference>
<proteinExistence type="inferred from homology"/>
<dbReference type="Gene3D" id="3.40.630.10">
    <property type="entry name" value="Zn peptidases"/>
    <property type="match status" value="1"/>
</dbReference>
<evidence type="ECO:0000256" key="1">
    <source>
        <dbReference type="ARBA" id="ARBA00006272"/>
    </source>
</evidence>
<evidence type="ECO:0000256" key="7">
    <source>
        <dbReference type="PIRSR" id="PIRSR001123-1"/>
    </source>
</evidence>
<dbReference type="Proteomes" id="UP000779900">
    <property type="component" value="Unassembled WGS sequence"/>
</dbReference>
<dbReference type="InterPro" id="IPR051464">
    <property type="entry name" value="Peptidase_M42_aminopept"/>
</dbReference>
<dbReference type="GO" id="GO:0046872">
    <property type="term" value="F:metal ion binding"/>
    <property type="evidence" value="ECO:0007669"/>
    <property type="project" value="UniProtKB-UniRule"/>
</dbReference>
<evidence type="ECO:0000256" key="3">
    <source>
        <dbReference type="ARBA" id="ARBA00022670"/>
    </source>
</evidence>
<comment type="similarity">
    <text evidence="1 6">Belongs to the peptidase M42 family.</text>
</comment>
<feature type="binding site" evidence="8">
    <location>
        <position position="72"/>
    </location>
    <ligand>
        <name>Zn(2+)</name>
        <dbReference type="ChEBI" id="CHEBI:29105"/>
        <label>1</label>
    </ligand>
</feature>
<dbReference type="InterPro" id="IPR023367">
    <property type="entry name" value="Peptidase_M42_dom2"/>
</dbReference>
<feature type="active site" description="Proton acceptor" evidence="7">
    <location>
        <position position="223"/>
    </location>
</feature>
<keyword evidence="5" id="KW-0378">Hydrolase</keyword>
<gene>
    <name evidence="9" type="ORF">FJY68_03835</name>
</gene>
<feature type="binding site" evidence="8">
    <location>
        <position position="224"/>
    </location>
    <ligand>
        <name>Zn(2+)</name>
        <dbReference type="ChEBI" id="CHEBI:29105"/>
        <label>2</label>
    </ligand>
</feature>
<name>A0A937XG09_UNCW3</name>
<evidence type="ECO:0000256" key="8">
    <source>
        <dbReference type="PIRSR" id="PIRSR001123-2"/>
    </source>
</evidence>
<keyword evidence="4 8" id="KW-0479">Metal-binding</keyword>
<comment type="caution">
    <text evidence="9">The sequence shown here is derived from an EMBL/GenBank/DDBJ whole genome shotgun (WGS) entry which is preliminary data.</text>
</comment>
<dbReference type="PANTHER" id="PTHR32481:SF7">
    <property type="entry name" value="AMINOPEPTIDASE YHFE-RELATED"/>
    <property type="match status" value="1"/>
</dbReference>
<evidence type="ECO:0000256" key="6">
    <source>
        <dbReference type="PIRNR" id="PIRNR001123"/>
    </source>
</evidence>
<evidence type="ECO:0000313" key="10">
    <source>
        <dbReference type="Proteomes" id="UP000779900"/>
    </source>
</evidence>
<keyword evidence="3" id="KW-0645">Protease</keyword>
<dbReference type="PIRSF" id="PIRSF001123">
    <property type="entry name" value="PepA_GA"/>
    <property type="match status" value="1"/>
</dbReference>
<dbReference type="AlphaFoldDB" id="A0A937XG09"/>
<sequence length="349" mass="37756">MRIDEKLTEYVVEQVVRLVKTPSLAGHTDQAISYVEQELTRSGIKNRRTGRGALLATLEGREPGPHRALTAHVDTLGAMVKEVSSDGSLVFTPVGGYALGTVEGEYVTIEPGSGKPLRGTILFDEPSAHVSKKINDTKREFDNMRIRLDSEVHNEKDVARLGIAVGDYVHFDPRCEVTETGFVKTRHLDDKAGVACLLGSLKALADSGTRPRLTTHFLFSTSEEVGFGASAGIPNEVTELVAVDMGAVGKGQESDEYSVCICAKDSTGPFDYALRQRLVKLCRSKKIPFKVDIYPFYGSDAAVAVRAGLDAVTGLIGPGINASHNLERTHRKALAATVRLILAYVMGEK</sequence>
<dbReference type="SUPFAM" id="SSF101821">
    <property type="entry name" value="Aminopeptidase/glucanase lid domain"/>
    <property type="match status" value="1"/>
</dbReference>
<dbReference type="GO" id="GO:0004177">
    <property type="term" value="F:aminopeptidase activity"/>
    <property type="evidence" value="ECO:0007669"/>
    <property type="project" value="UniProtKB-UniRule"/>
</dbReference>
<dbReference type="Gene3D" id="2.40.30.40">
    <property type="entry name" value="Peptidase M42, domain 2"/>
    <property type="match status" value="1"/>
</dbReference>
<evidence type="ECO:0000256" key="4">
    <source>
        <dbReference type="ARBA" id="ARBA00022723"/>
    </source>
</evidence>
<evidence type="ECO:0000256" key="5">
    <source>
        <dbReference type="ARBA" id="ARBA00022801"/>
    </source>
</evidence>